<keyword evidence="2" id="KW-1185">Reference proteome</keyword>
<dbReference type="EMBL" id="SDRB02004624">
    <property type="protein sequence ID" value="THG15590.1"/>
    <property type="molecule type" value="Genomic_DNA"/>
</dbReference>
<protein>
    <submittedName>
        <fullName evidence="1">Uncharacterized protein</fullName>
    </submittedName>
</protein>
<gene>
    <name evidence="1" type="ORF">TEA_009138</name>
</gene>
<proteinExistence type="predicted"/>
<name>A0A4S4EGK3_CAMSN</name>
<accession>A0A4S4EGK3</accession>
<evidence type="ECO:0000313" key="2">
    <source>
        <dbReference type="Proteomes" id="UP000306102"/>
    </source>
</evidence>
<comment type="caution">
    <text evidence="1">The sequence shown here is derived from an EMBL/GenBank/DDBJ whole genome shotgun (WGS) entry which is preliminary data.</text>
</comment>
<reference evidence="1 2" key="1">
    <citation type="journal article" date="2018" name="Proc. Natl. Acad. Sci. U.S.A.">
        <title>Draft genome sequence of Camellia sinensis var. sinensis provides insights into the evolution of the tea genome and tea quality.</title>
        <authorList>
            <person name="Wei C."/>
            <person name="Yang H."/>
            <person name="Wang S."/>
            <person name="Zhao J."/>
            <person name="Liu C."/>
            <person name="Gao L."/>
            <person name="Xia E."/>
            <person name="Lu Y."/>
            <person name="Tai Y."/>
            <person name="She G."/>
            <person name="Sun J."/>
            <person name="Cao H."/>
            <person name="Tong W."/>
            <person name="Gao Q."/>
            <person name="Li Y."/>
            <person name="Deng W."/>
            <person name="Jiang X."/>
            <person name="Wang W."/>
            <person name="Chen Q."/>
            <person name="Zhang S."/>
            <person name="Li H."/>
            <person name="Wu J."/>
            <person name="Wang P."/>
            <person name="Li P."/>
            <person name="Shi C."/>
            <person name="Zheng F."/>
            <person name="Jian J."/>
            <person name="Huang B."/>
            <person name="Shan D."/>
            <person name="Shi M."/>
            <person name="Fang C."/>
            <person name="Yue Y."/>
            <person name="Li F."/>
            <person name="Li D."/>
            <person name="Wei S."/>
            <person name="Han B."/>
            <person name="Jiang C."/>
            <person name="Yin Y."/>
            <person name="Xia T."/>
            <person name="Zhang Z."/>
            <person name="Bennetzen J.L."/>
            <person name="Zhao S."/>
            <person name="Wan X."/>
        </authorList>
    </citation>
    <scope>NUCLEOTIDE SEQUENCE [LARGE SCALE GENOMIC DNA]</scope>
    <source>
        <strain evidence="2">cv. Shuchazao</strain>
        <tissue evidence="1">Leaf</tissue>
    </source>
</reference>
<dbReference type="AlphaFoldDB" id="A0A4S4EGK3"/>
<evidence type="ECO:0000313" key="1">
    <source>
        <dbReference type="EMBL" id="THG15590.1"/>
    </source>
</evidence>
<sequence length="116" mass="13141">MNSCLYMPGMILSKPQIKEVKKYEYSKLIQHVAAIQLKTIRDKLTFFNFKASAKERRKQNLIRGHVVRNGVRVANIDGAVGQDRAEKGSNDSLGLIRSPDVAVTNVEDHQRMDLQC</sequence>
<organism evidence="1 2">
    <name type="scientific">Camellia sinensis var. sinensis</name>
    <name type="common">China tea</name>
    <dbReference type="NCBI Taxonomy" id="542762"/>
    <lineage>
        <taxon>Eukaryota</taxon>
        <taxon>Viridiplantae</taxon>
        <taxon>Streptophyta</taxon>
        <taxon>Embryophyta</taxon>
        <taxon>Tracheophyta</taxon>
        <taxon>Spermatophyta</taxon>
        <taxon>Magnoliopsida</taxon>
        <taxon>eudicotyledons</taxon>
        <taxon>Gunneridae</taxon>
        <taxon>Pentapetalae</taxon>
        <taxon>asterids</taxon>
        <taxon>Ericales</taxon>
        <taxon>Theaceae</taxon>
        <taxon>Camellia</taxon>
    </lineage>
</organism>
<dbReference type="Proteomes" id="UP000306102">
    <property type="component" value="Unassembled WGS sequence"/>
</dbReference>